<dbReference type="EMBL" id="LNQE01000012">
    <property type="protein sequence ID" value="KUG29984.1"/>
    <property type="molecule type" value="Genomic_DNA"/>
</dbReference>
<reference evidence="2" key="1">
    <citation type="journal article" date="2015" name="Proc. Natl. Acad. Sci. U.S.A.">
        <title>Networks of energetic and metabolic interactions define dynamics in microbial communities.</title>
        <authorList>
            <person name="Embree M."/>
            <person name="Liu J.K."/>
            <person name="Al-Bassam M.M."/>
            <person name="Zengler K."/>
        </authorList>
    </citation>
    <scope>NUCLEOTIDE SEQUENCE</scope>
</reference>
<keyword evidence="1" id="KW-1133">Transmembrane helix</keyword>
<comment type="caution">
    <text evidence="2">The sequence shown here is derived from an EMBL/GenBank/DDBJ whole genome shotgun (WGS) entry which is preliminary data.</text>
</comment>
<gene>
    <name evidence="2" type="ORF">ASZ90_000125</name>
</gene>
<protein>
    <submittedName>
        <fullName evidence="2">Uncharacterized protein</fullName>
    </submittedName>
</protein>
<sequence length="253" mass="27156">MAIIALCVIDGLTSQLRQEFNTYDMLPGESMVVNGPMPVDTAEIKDMIIEGQRGAVQLHPESTYKGFWMGGFMWKGEAIAAKDAAAGKYTVTVRGATEEKPHPALTFTFRVYADAPGLRANAASYVTRYVGFHPYATAAWLLPLAILCGSTVFFLAKKMERDMAARGKAEIYMIKRSPEGLQISFGLGKDHGVEPGALVCVQNEAGLTVGRARVTGSTETDSTAVLSGDGQAELGHFVMLDTVAAREDAAGRE</sequence>
<evidence type="ECO:0000313" key="2">
    <source>
        <dbReference type="EMBL" id="KUG29984.1"/>
    </source>
</evidence>
<name>A0A0W8GA29_9ZZZZ</name>
<keyword evidence="1" id="KW-0472">Membrane</keyword>
<evidence type="ECO:0000256" key="1">
    <source>
        <dbReference type="SAM" id="Phobius"/>
    </source>
</evidence>
<organism evidence="2">
    <name type="scientific">hydrocarbon metagenome</name>
    <dbReference type="NCBI Taxonomy" id="938273"/>
    <lineage>
        <taxon>unclassified sequences</taxon>
        <taxon>metagenomes</taxon>
        <taxon>ecological metagenomes</taxon>
    </lineage>
</organism>
<feature type="transmembrane region" description="Helical" evidence="1">
    <location>
        <begin position="135"/>
        <end position="156"/>
    </location>
</feature>
<dbReference type="AlphaFoldDB" id="A0A0W8GA29"/>
<keyword evidence="1" id="KW-0812">Transmembrane</keyword>
<accession>A0A0W8GA29</accession>
<proteinExistence type="predicted"/>